<protein>
    <submittedName>
        <fullName evidence="2">IS3 family transposase</fullName>
    </submittedName>
</protein>
<name>A0ABR9NSY9_9BACT</name>
<organism evidence="2 3">
    <name type="scientific">Geobacter anodireducens</name>
    <dbReference type="NCBI Taxonomy" id="1340425"/>
    <lineage>
        <taxon>Bacteria</taxon>
        <taxon>Pseudomonadati</taxon>
        <taxon>Thermodesulfobacteriota</taxon>
        <taxon>Desulfuromonadia</taxon>
        <taxon>Geobacterales</taxon>
        <taxon>Geobacteraceae</taxon>
        <taxon>Geobacter</taxon>
    </lineage>
</organism>
<sequence>MEKDGNRPGAAEGERSSTGAAPEVKRWSANRKKEVVLRLMRGEPVDVLSRELGIEIYRLEQWHQKALQGIESALKAREGDPLLAELDAAFKRIGEITMENELLREKARRAHPLAPRRSKK</sequence>
<dbReference type="RefSeq" id="WP_192905231.1">
    <property type="nucleotide sequence ID" value="NZ_JADBFD010000006.1"/>
</dbReference>
<dbReference type="SUPFAM" id="SSF48295">
    <property type="entry name" value="TrpR-like"/>
    <property type="match status" value="1"/>
</dbReference>
<evidence type="ECO:0000256" key="1">
    <source>
        <dbReference type="SAM" id="MobiDB-lite"/>
    </source>
</evidence>
<keyword evidence="3" id="KW-1185">Reference proteome</keyword>
<feature type="region of interest" description="Disordered" evidence="1">
    <location>
        <begin position="1"/>
        <end position="26"/>
    </location>
</feature>
<gene>
    <name evidence="2" type="ORF">IIE05_05220</name>
</gene>
<proteinExistence type="predicted"/>
<reference evidence="2 3" key="1">
    <citation type="submission" date="2020-10" db="EMBL/GenBank/DDBJ databases">
        <title>Investigation of anaerobic biodegradation of phenanthrene by a sulfate-dependent Geobacter anodireducens strain PheS2.</title>
        <authorList>
            <person name="Zhang Z."/>
        </authorList>
    </citation>
    <scope>NUCLEOTIDE SEQUENCE [LARGE SCALE GENOMIC DNA]</scope>
    <source>
        <strain evidence="2 3">PheS2</strain>
    </source>
</reference>
<evidence type="ECO:0000313" key="3">
    <source>
        <dbReference type="Proteomes" id="UP000618926"/>
    </source>
</evidence>
<dbReference type="InterPro" id="IPR036388">
    <property type="entry name" value="WH-like_DNA-bd_sf"/>
</dbReference>
<accession>A0ABR9NSY9</accession>
<comment type="caution">
    <text evidence="2">The sequence shown here is derived from an EMBL/GenBank/DDBJ whole genome shotgun (WGS) entry which is preliminary data.</text>
</comment>
<evidence type="ECO:0000313" key="2">
    <source>
        <dbReference type="EMBL" id="MBE2887365.1"/>
    </source>
</evidence>
<dbReference type="InterPro" id="IPR010921">
    <property type="entry name" value="Trp_repressor/repl_initiator"/>
</dbReference>
<dbReference type="Gene3D" id="1.10.10.10">
    <property type="entry name" value="Winged helix-like DNA-binding domain superfamily/Winged helix DNA-binding domain"/>
    <property type="match status" value="1"/>
</dbReference>
<dbReference type="EMBL" id="JADBFD010000006">
    <property type="protein sequence ID" value="MBE2887365.1"/>
    <property type="molecule type" value="Genomic_DNA"/>
</dbReference>
<dbReference type="Proteomes" id="UP000618926">
    <property type="component" value="Unassembled WGS sequence"/>
</dbReference>